<dbReference type="GO" id="GO:0031992">
    <property type="term" value="F:energy transducer activity"/>
    <property type="evidence" value="ECO:0007669"/>
    <property type="project" value="TreeGrafter"/>
</dbReference>
<feature type="compositionally biased region" description="Basic and acidic residues" evidence="10">
    <location>
        <begin position="115"/>
        <end position="126"/>
    </location>
</feature>
<dbReference type="RefSeq" id="WP_261846688.1">
    <property type="nucleotide sequence ID" value="NZ_AP028908.1"/>
</dbReference>
<dbReference type="Gene3D" id="3.30.1150.10">
    <property type="match status" value="1"/>
</dbReference>
<dbReference type="InterPro" id="IPR006260">
    <property type="entry name" value="TonB/TolA_C"/>
</dbReference>
<feature type="compositionally biased region" description="Basic residues" evidence="10">
    <location>
        <begin position="127"/>
        <end position="140"/>
    </location>
</feature>
<comment type="subcellular location">
    <subcellularLocation>
        <location evidence="1">Cell inner membrane</location>
        <topology evidence="1">Single-pass membrane protein</topology>
        <orientation evidence="1">Periplasmic side</orientation>
    </subcellularLocation>
</comment>
<feature type="region of interest" description="Disordered" evidence="10">
    <location>
        <begin position="115"/>
        <end position="166"/>
    </location>
</feature>
<dbReference type="InterPro" id="IPR051045">
    <property type="entry name" value="TonB-dependent_transducer"/>
</dbReference>
<dbReference type="GO" id="GO:0055085">
    <property type="term" value="P:transmembrane transport"/>
    <property type="evidence" value="ECO:0007669"/>
    <property type="project" value="InterPro"/>
</dbReference>
<evidence type="ECO:0000256" key="8">
    <source>
        <dbReference type="ARBA" id="ARBA00022989"/>
    </source>
</evidence>
<keyword evidence="9 11" id="KW-0472">Membrane</keyword>
<evidence type="ECO:0000313" key="13">
    <source>
        <dbReference type="EMBL" id="BES83239.1"/>
    </source>
</evidence>
<evidence type="ECO:0000313" key="14">
    <source>
        <dbReference type="Proteomes" id="UP001377830"/>
    </source>
</evidence>
<dbReference type="InterPro" id="IPR037682">
    <property type="entry name" value="TonB_C"/>
</dbReference>
<keyword evidence="7" id="KW-0653">Protein transport</keyword>
<keyword evidence="4" id="KW-1003">Cell membrane</keyword>
<proteinExistence type="inferred from homology"/>
<keyword evidence="14" id="KW-1185">Reference proteome</keyword>
<dbReference type="PROSITE" id="PS52015">
    <property type="entry name" value="TONB_CTD"/>
    <property type="match status" value="1"/>
</dbReference>
<feature type="compositionally biased region" description="Polar residues" evidence="10">
    <location>
        <begin position="151"/>
        <end position="166"/>
    </location>
</feature>
<evidence type="ECO:0000256" key="11">
    <source>
        <dbReference type="SAM" id="Phobius"/>
    </source>
</evidence>
<comment type="similarity">
    <text evidence="2">Belongs to the TonB family.</text>
</comment>
<dbReference type="SUPFAM" id="SSF74653">
    <property type="entry name" value="TolA/TonB C-terminal domain"/>
    <property type="match status" value="1"/>
</dbReference>
<reference evidence="14" key="1">
    <citation type="journal article" date="2024" name="Int. J. Syst. Evol. Microbiol.">
        <title>Pectobacterium araliae sp. nov., a pathogen causing bacterial soft rot of Japanese angelica tree in Japan.</title>
        <authorList>
            <person name="Sawada H."/>
            <person name="Someya N."/>
            <person name="Morohoshi T."/>
            <person name="Ono M."/>
            <person name="Satou M."/>
        </authorList>
    </citation>
    <scope>NUCLEOTIDE SEQUENCE [LARGE SCALE GENOMIC DNA]</scope>
    <source>
        <strain evidence="14">MAFF 302110</strain>
    </source>
</reference>
<keyword evidence="3" id="KW-0813">Transport</keyword>
<evidence type="ECO:0000256" key="7">
    <source>
        <dbReference type="ARBA" id="ARBA00022927"/>
    </source>
</evidence>
<accession>A0AAN0KKE5</accession>
<evidence type="ECO:0000256" key="1">
    <source>
        <dbReference type="ARBA" id="ARBA00004383"/>
    </source>
</evidence>
<evidence type="ECO:0000256" key="3">
    <source>
        <dbReference type="ARBA" id="ARBA00022448"/>
    </source>
</evidence>
<keyword evidence="5" id="KW-0997">Cell inner membrane</keyword>
<feature type="transmembrane region" description="Helical" evidence="11">
    <location>
        <begin position="20"/>
        <end position="37"/>
    </location>
</feature>
<evidence type="ECO:0000259" key="12">
    <source>
        <dbReference type="PROSITE" id="PS52015"/>
    </source>
</evidence>
<dbReference type="GO" id="GO:0098797">
    <property type="term" value="C:plasma membrane protein complex"/>
    <property type="evidence" value="ECO:0007669"/>
    <property type="project" value="TreeGrafter"/>
</dbReference>
<dbReference type="Proteomes" id="UP001377830">
    <property type="component" value="Chromosome"/>
</dbReference>
<dbReference type="AlphaFoldDB" id="A0AAN0KKE5"/>
<dbReference type="PANTHER" id="PTHR33446">
    <property type="entry name" value="PROTEIN TONB-RELATED"/>
    <property type="match status" value="1"/>
</dbReference>
<evidence type="ECO:0000256" key="5">
    <source>
        <dbReference type="ARBA" id="ARBA00022519"/>
    </source>
</evidence>
<organism evidence="13 14">
    <name type="scientific">Pectobacterium araliae</name>
    <dbReference type="NCBI Taxonomy" id="3073862"/>
    <lineage>
        <taxon>Bacteria</taxon>
        <taxon>Pseudomonadati</taxon>
        <taxon>Pseudomonadota</taxon>
        <taxon>Gammaproteobacteria</taxon>
        <taxon>Enterobacterales</taxon>
        <taxon>Pectobacteriaceae</taxon>
        <taxon>Pectobacterium</taxon>
    </lineage>
</organism>
<feature type="domain" description="TonB C-terminal" evidence="12">
    <location>
        <begin position="188"/>
        <end position="282"/>
    </location>
</feature>
<dbReference type="KEGG" id="parl:PEC302110_03360"/>
<dbReference type="EMBL" id="AP028908">
    <property type="protein sequence ID" value="BES83239.1"/>
    <property type="molecule type" value="Genomic_DNA"/>
</dbReference>
<gene>
    <name evidence="13" type="ORF">PEC302110_03360</name>
</gene>
<dbReference type="Pfam" id="PF03544">
    <property type="entry name" value="TonB_C"/>
    <property type="match status" value="1"/>
</dbReference>
<protein>
    <recommendedName>
        <fullName evidence="12">TonB C-terminal domain-containing protein</fullName>
    </recommendedName>
</protein>
<sequence length="282" mass="31183">MNERKKNNLLISHNIVRWTLSPLIVLALHGSVVLFFLRSPAPSTEIVWQPLPEAAPIVVELAAVSATVQITSMESVAQAVKTEEVAPEQKEQPAFIDAEVKEVAAAEVNVAVGEKPKLEPEPEPIHKPLKPVHKPKPRKEKKVEVAEVAKQTQPAAQQGNSSEQLASRNQAFQVGAASNNASRQVRISWESELLAKLQREKRYPAYSLRKKQQDTILVKFTLDKDGNVLNSNIIKSQGFESLENESMSLIKRASPLPKPPATALFGDKVEMVVPIEFFIRNG</sequence>
<evidence type="ECO:0000256" key="10">
    <source>
        <dbReference type="SAM" id="MobiDB-lite"/>
    </source>
</evidence>
<evidence type="ECO:0000256" key="6">
    <source>
        <dbReference type="ARBA" id="ARBA00022692"/>
    </source>
</evidence>
<dbReference type="GO" id="GO:0015031">
    <property type="term" value="P:protein transport"/>
    <property type="evidence" value="ECO:0007669"/>
    <property type="project" value="UniProtKB-KW"/>
</dbReference>
<keyword evidence="6 11" id="KW-0812">Transmembrane</keyword>
<evidence type="ECO:0000256" key="4">
    <source>
        <dbReference type="ARBA" id="ARBA00022475"/>
    </source>
</evidence>
<dbReference type="NCBIfam" id="TIGR01352">
    <property type="entry name" value="tonB_Cterm"/>
    <property type="match status" value="1"/>
</dbReference>
<keyword evidence="8 11" id="KW-1133">Transmembrane helix</keyword>
<dbReference type="PANTHER" id="PTHR33446:SF2">
    <property type="entry name" value="PROTEIN TONB"/>
    <property type="match status" value="1"/>
</dbReference>
<evidence type="ECO:0000256" key="2">
    <source>
        <dbReference type="ARBA" id="ARBA00006555"/>
    </source>
</evidence>
<name>A0AAN0KKE5_9GAMM</name>
<evidence type="ECO:0000256" key="9">
    <source>
        <dbReference type="ARBA" id="ARBA00023136"/>
    </source>
</evidence>